<evidence type="ECO:0000313" key="2">
    <source>
        <dbReference type="Proteomes" id="UP000814140"/>
    </source>
</evidence>
<dbReference type="Proteomes" id="UP000814140">
    <property type="component" value="Unassembled WGS sequence"/>
</dbReference>
<keyword evidence="2" id="KW-1185">Reference proteome</keyword>
<accession>A0ACB8SPQ8</accession>
<protein>
    <submittedName>
        <fullName evidence="1">Uncharacterized protein</fullName>
    </submittedName>
</protein>
<sequence>MTFELQDIGDTSCQARFRLSRHVNQLQRTPKRPQISISLLIRRLLAAEQLPWSKHIHTMNNLHQAIRSTSNPLHEVDHSLYTYLRVAFSAASPYVTRPWAIVSAIHPALFHVGAAGWLQIFAVPRDVWASVGGRILSALVRANGVMTVDLMRTKGEETTGEGL</sequence>
<comment type="caution">
    <text evidence="1">The sequence shown here is derived from an EMBL/GenBank/DDBJ whole genome shotgun (WGS) entry which is preliminary data.</text>
</comment>
<reference evidence="1" key="2">
    <citation type="journal article" date="2022" name="New Phytol.">
        <title>Evolutionary transition to the ectomycorrhizal habit in the genomes of a hyperdiverse lineage of mushroom-forming fungi.</title>
        <authorList>
            <person name="Looney B."/>
            <person name="Miyauchi S."/>
            <person name="Morin E."/>
            <person name="Drula E."/>
            <person name="Courty P.E."/>
            <person name="Kohler A."/>
            <person name="Kuo A."/>
            <person name="LaButti K."/>
            <person name="Pangilinan J."/>
            <person name="Lipzen A."/>
            <person name="Riley R."/>
            <person name="Andreopoulos W."/>
            <person name="He G."/>
            <person name="Johnson J."/>
            <person name="Nolan M."/>
            <person name="Tritt A."/>
            <person name="Barry K.W."/>
            <person name="Grigoriev I.V."/>
            <person name="Nagy L.G."/>
            <person name="Hibbett D."/>
            <person name="Henrissat B."/>
            <person name="Matheny P.B."/>
            <person name="Labbe J."/>
            <person name="Martin F.M."/>
        </authorList>
    </citation>
    <scope>NUCLEOTIDE SEQUENCE</scope>
    <source>
        <strain evidence="1">HHB10654</strain>
    </source>
</reference>
<dbReference type="EMBL" id="MU277238">
    <property type="protein sequence ID" value="KAI0058182.1"/>
    <property type="molecule type" value="Genomic_DNA"/>
</dbReference>
<reference evidence="1" key="1">
    <citation type="submission" date="2021-03" db="EMBL/GenBank/DDBJ databases">
        <authorList>
            <consortium name="DOE Joint Genome Institute"/>
            <person name="Ahrendt S."/>
            <person name="Looney B.P."/>
            <person name="Miyauchi S."/>
            <person name="Morin E."/>
            <person name="Drula E."/>
            <person name="Courty P.E."/>
            <person name="Chicoki N."/>
            <person name="Fauchery L."/>
            <person name="Kohler A."/>
            <person name="Kuo A."/>
            <person name="Labutti K."/>
            <person name="Pangilinan J."/>
            <person name="Lipzen A."/>
            <person name="Riley R."/>
            <person name="Andreopoulos W."/>
            <person name="He G."/>
            <person name="Johnson J."/>
            <person name="Barry K.W."/>
            <person name="Grigoriev I.V."/>
            <person name="Nagy L."/>
            <person name="Hibbett D."/>
            <person name="Henrissat B."/>
            <person name="Matheny P.B."/>
            <person name="Labbe J."/>
            <person name="Martin F."/>
        </authorList>
    </citation>
    <scope>NUCLEOTIDE SEQUENCE</scope>
    <source>
        <strain evidence="1">HHB10654</strain>
    </source>
</reference>
<organism evidence="1 2">
    <name type="scientific">Artomyces pyxidatus</name>
    <dbReference type="NCBI Taxonomy" id="48021"/>
    <lineage>
        <taxon>Eukaryota</taxon>
        <taxon>Fungi</taxon>
        <taxon>Dikarya</taxon>
        <taxon>Basidiomycota</taxon>
        <taxon>Agaricomycotina</taxon>
        <taxon>Agaricomycetes</taxon>
        <taxon>Russulales</taxon>
        <taxon>Auriscalpiaceae</taxon>
        <taxon>Artomyces</taxon>
    </lineage>
</organism>
<name>A0ACB8SPQ8_9AGAM</name>
<proteinExistence type="predicted"/>
<gene>
    <name evidence="1" type="ORF">BV25DRAFT_1830354</name>
</gene>
<evidence type="ECO:0000313" key="1">
    <source>
        <dbReference type="EMBL" id="KAI0058182.1"/>
    </source>
</evidence>